<keyword evidence="4" id="KW-1185">Reference proteome</keyword>
<dbReference type="Gene3D" id="3.20.20.60">
    <property type="entry name" value="Phosphoenolpyruvate-binding domains"/>
    <property type="match status" value="1"/>
</dbReference>
<dbReference type="RefSeq" id="WP_242160530.1">
    <property type="nucleotide sequence ID" value="NZ_CP131914.1"/>
</dbReference>
<accession>A0AAU8I554</accession>
<dbReference type="InterPro" id="IPR039556">
    <property type="entry name" value="ICL/PEPM"/>
</dbReference>
<proteinExistence type="predicted"/>
<reference evidence="2" key="2">
    <citation type="submission" date="2022-01" db="EMBL/GenBank/DDBJ databases">
        <authorList>
            <person name="Rana R."/>
            <person name="Patil P.B."/>
        </authorList>
    </citation>
    <scope>NUCLEOTIDE SEQUENCE</scope>
    <source>
        <strain evidence="2">PPL560</strain>
    </source>
</reference>
<evidence type="ECO:0000313" key="2">
    <source>
        <dbReference type="EMBL" id="MCI2262708.1"/>
    </source>
</evidence>
<dbReference type="PANTHER" id="PTHR42905">
    <property type="entry name" value="PHOSPHOENOLPYRUVATE CARBOXYLASE"/>
    <property type="match status" value="1"/>
</dbReference>
<dbReference type="EMBL" id="JAKJPQ010000012">
    <property type="protein sequence ID" value="MCI2262708.1"/>
    <property type="molecule type" value="Genomic_DNA"/>
</dbReference>
<keyword evidence="3" id="KW-0456">Lyase</keyword>
<name>A0AAU8I554_9XANT</name>
<reference evidence="2 4" key="1">
    <citation type="journal article" date="2022" name="Curr. Microbiol.">
        <title>Xanthomonas indica sp. nov., a Novel Member of Non-Pathogenic Xanthomonas Community from Healthy Rice Seeds.</title>
        <authorList>
            <person name="Rana R."/>
            <person name="Madhavan V.N."/>
            <person name="Saroha T."/>
            <person name="Bansal K."/>
            <person name="Kaur A."/>
            <person name="Sonti R.V."/>
            <person name="Patel H.K."/>
            <person name="Patil P.B."/>
        </authorList>
    </citation>
    <scope>NUCLEOTIDE SEQUENCE [LARGE SCALE GENOMIC DNA]</scope>
    <source>
        <strain evidence="2 4">PPL560</strain>
    </source>
</reference>
<dbReference type="Pfam" id="PF13714">
    <property type="entry name" value="PEP_mutase"/>
    <property type="match status" value="1"/>
</dbReference>
<dbReference type="GO" id="GO:0016829">
    <property type="term" value="F:lyase activity"/>
    <property type="evidence" value="ECO:0007669"/>
    <property type="project" value="UniProtKB-KW"/>
</dbReference>
<dbReference type="CDD" id="cd00377">
    <property type="entry name" value="ICL_PEPM"/>
    <property type="match status" value="1"/>
</dbReference>
<keyword evidence="1" id="KW-0479">Metal-binding</keyword>
<dbReference type="Proteomes" id="UP001430647">
    <property type="component" value="Unassembled WGS sequence"/>
</dbReference>
<dbReference type="PANTHER" id="PTHR42905:SF16">
    <property type="entry name" value="CARBOXYPHOSPHONOENOLPYRUVATE PHOSPHONOMUTASE-LIKE PROTEIN (AFU_ORTHOLOGUE AFUA_5G07230)"/>
    <property type="match status" value="1"/>
</dbReference>
<dbReference type="GO" id="GO:0046872">
    <property type="term" value="F:metal ion binding"/>
    <property type="evidence" value="ECO:0007669"/>
    <property type="project" value="UniProtKB-KW"/>
</dbReference>
<dbReference type="EMBL" id="CP131914">
    <property type="protein sequence ID" value="XCI80291.1"/>
    <property type="molecule type" value="Genomic_DNA"/>
</dbReference>
<organism evidence="3">
    <name type="scientific">Xanthomonas indica</name>
    <dbReference type="NCBI Taxonomy" id="2912242"/>
    <lineage>
        <taxon>Bacteria</taxon>
        <taxon>Pseudomonadati</taxon>
        <taxon>Pseudomonadota</taxon>
        <taxon>Gammaproteobacteria</taxon>
        <taxon>Lysobacterales</taxon>
        <taxon>Lysobacteraceae</taxon>
        <taxon>Xanthomonas</taxon>
    </lineage>
</organism>
<evidence type="ECO:0000313" key="4">
    <source>
        <dbReference type="Proteomes" id="UP001430647"/>
    </source>
</evidence>
<evidence type="ECO:0000313" key="3">
    <source>
        <dbReference type="EMBL" id="XCI80291.1"/>
    </source>
</evidence>
<dbReference type="AlphaFoldDB" id="A0AAU8I554"/>
<reference evidence="3" key="3">
    <citation type="submission" date="2023-08" db="EMBL/GenBank/DDBJ databases">
        <title>Complete genome sequence of Xanthomonas indica.</title>
        <authorList>
            <person name="Patil P.B."/>
            <person name="Rana R."/>
        </authorList>
    </citation>
    <scope>NUCLEOTIDE SEQUENCE</scope>
    <source>
        <strain evidence="3">PPL560</strain>
    </source>
</reference>
<protein>
    <submittedName>
        <fullName evidence="3">Isocitrate lyase/phosphoenolpyruvate mutase family protein</fullName>
    </submittedName>
</protein>
<dbReference type="SUPFAM" id="SSF51621">
    <property type="entry name" value="Phosphoenolpyruvate/pyruvate domain"/>
    <property type="match status" value="1"/>
</dbReference>
<sequence>MSAPAFFRFLDLHRTNTPLLIANAWDAVSAALWQRAGAPAIGTSSAALAWACGYADGGALPLDALLHQVRAIARVSSVPVSIDLEDGYSDDPHAVAELAKEIAAIGAVGINLEDGAGTPELLMEKIRMARQALGDTPLFINARTDVYLGVLASGRDGVDMAIHRLSCYRRAGADGGFVPGITAIKDIAEIAARVPMPLNVMTVPGLPPLQALREAGVRRISAGPALFQHSFGTGVGSVESFLAGNFSSVPRAGLEYASLNQLLS</sequence>
<gene>
    <name evidence="2" type="ORF">L3V74_14295</name>
    <name evidence="3" type="ORF">Q7W82_18870</name>
</gene>
<evidence type="ECO:0000256" key="1">
    <source>
        <dbReference type="ARBA" id="ARBA00022723"/>
    </source>
</evidence>
<dbReference type="KEGG" id="xin:Q7W82_18870"/>
<dbReference type="InterPro" id="IPR040442">
    <property type="entry name" value="Pyrv_kinase-like_dom_sf"/>
</dbReference>
<dbReference type="InterPro" id="IPR015813">
    <property type="entry name" value="Pyrv/PenolPyrv_kinase-like_dom"/>
</dbReference>